<comment type="caution">
    <text evidence="3">The sequence shown here is derived from an EMBL/GenBank/DDBJ whole genome shotgun (WGS) entry which is preliminary data.</text>
</comment>
<keyword evidence="4" id="KW-1185">Reference proteome</keyword>
<name>A0A2S5B244_9BASI</name>
<sequence>MSDPQDVPALIAPQAVASAILAPYIAGLLTQVLLIGAFLVMFGRYAVAGEIQKHGFAGRLAIWTVFALVLCCLGVSYEEIIDTGISQKRSSDEIFQGPPQSNVLPVLSGLTAAVCQFFLAGRAASKRLHRVAFFATVSALTTLAFVGSLLFSATGFQLTATGESVFNYKAAQAIWLWASAAVDLLISIALSHTLHSRIAHFNEVTDSLLKRLIVTSLQTAAYTSVISIIGPLPALHAISLYTTLSTRRSISDTLSGSGQHQSITGARSHNDGNLTPGAGPAFRLSTFKRTGDATSSSYALRSKRDSPPPLQVNVQREQTVSFDVRSEYDEEYSVEKAERL</sequence>
<proteinExistence type="predicted"/>
<feature type="transmembrane region" description="Helical" evidence="2">
    <location>
        <begin position="101"/>
        <end position="119"/>
    </location>
</feature>
<organism evidence="3 4">
    <name type="scientific">Rhodotorula taiwanensis</name>
    <dbReference type="NCBI Taxonomy" id="741276"/>
    <lineage>
        <taxon>Eukaryota</taxon>
        <taxon>Fungi</taxon>
        <taxon>Dikarya</taxon>
        <taxon>Basidiomycota</taxon>
        <taxon>Pucciniomycotina</taxon>
        <taxon>Microbotryomycetes</taxon>
        <taxon>Sporidiobolales</taxon>
        <taxon>Sporidiobolaceae</taxon>
        <taxon>Rhodotorula</taxon>
    </lineage>
</organism>
<evidence type="ECO:0008006" key="5">
    <source>
        <dbReference type="Google" id="ProtNLM"/>
    </source>
</evidence>
<feature type="transmembrane region" description="Helical" evidence="2">
    <location>
        <begin position="20"/>
        <end position="40"/>
    </location>
</feature>
<reference evidence="3 4" key="1">
    <citation type="journal article" date="2018" name="Front. Microbiol.">
        <title>Prospects for Fungal Bioremediation of Acidic Radioactive Waste Sites: Characterization and Genome Sequence of Rhodotorula taiwanensis MD1149.</title>
        <authorList>
            <person name="Tkavc R."/>
            <person name="Matrosova V.Y."/>
            <person name="Grichenko O.E."/>
            <person name="Gostincar C."/>
            <person name="Volpe R.P."/>
            <person name="Klimenkova P."/>
            <person name="Gaidamakova E.K."/>
            <person name="Zhou C.E."/>
            <person name="Stewart B.J."/>
            <person name="Lyman M.G."/>
            <person name="Malfatti S.A."/>
            <person name="Rubinfeld B."/>
            <person name="Courtot M."/>
            <person name="Singh J."/>
            <person name="Dalgard C.L."/>
            <person name="Hamilton T."/>
            <person name="Frey K.G."/>
            <person name="Gunde-Cimerman N."/>
            <person name="Dugan L."/>
            <person name="Daly M.J."/>
        </authorList>
    </citation>
    <scope>NUCLEOTIDE SEQUENCE [LARGE SCALE GENOMIC DNA]</scope>
    <source>
        <strain evidence="3 4">MD1149</strain>
    </source>
</reference>
<evidence type="ECO:0000256" key="1">
    <source>
        <dbReference type="SAM" id="MobiDB-lite"/>
    </source>
</evidence>
<feature type="transmembrane region" description="Helical" evidence="2">
    <location>
        <begin position="60"/>
        <end position="81"/>
    </location>
</feature>
<keyword evidence="2" id="KW-0812">Transmembrane</keyword>
<feature type="transmembrane region" description="Helical" evidence="2">
    <location>
        <begin position="173"/>
        <end position="190"/>
    </location>
</feature>
<gene>
    <name evidence="3" type="ORF">BMF94_6239</name>
</gene>
<keyword evidence="2" id="KW-1133">Transmembrane helix</keyword>
<dbReference type="EMBL" id="PJQD01000097">
    <property type="protein sequence ID" value="POY70826.1"/>
    <property type="molecule type" value="Genomic_DNA"/>
</dbReference>
<dbReference type="AlphaFoldDB" id="A0A2S5B244"/>
<accession>A0A2S5B244</accession>
<feature type="transmembrane region" description="Helical" evidence="2">
    <location>
        <begin position="131"/>
        <end position="153"/>
    </location>
</feature>
<protein>
    <recommendedName>
        <fullName evidence="5">Proteophosphoglycan ppg4</fullName>
    </recommendedName>
</protein>
<evidence type="ECO:0000256" key="2">
    <source>
        <dbReference type="SAM" id="Phobius"/>
    </source>
</evidence>
<feature type="region of interest" description="Disordered" evidence="1">
    <location>
        <begin position="252"/>
        <end position="280"/>
    </location>
</feature>
<keyword evidence="2" id="KW-0472">Membrane</keyword>
<dbReference type="Proteomes" id="UP000237144">
    <property type="component" value="Unassembled WGS sequence"/>
</dbReference>
<evidence type="ECO:0000313" key="4">
    <source>
        <dbReference type="Proteomes" id="UP000237144"/>
    </source>
</evidence>
<dbReference type="OrthoDB" id="2521637at2759"/>
<evidence type="ECO:0000313" key="3">
    <source>
        <dbReference type="EMBL" id="POY70826.1"/>
    </source>
</evidence>
<feature type="compositionally biased region" description="Polar residues" evidence="1">
    <location>
        <begin position="252"/>
        <end position="273"/>
    </location>
</feature>
<feature type="region of interest" description="Disordered" evidence="1">
    <location>
        <begin position="295"/>
        <end position="318"/>
    </location>
</feature>